<evidence type="ECO:0000256" key="1">
    <source>
        <dbReference type="ARBA" id="ARBA00022723"/>
    </source>
</evidence>
<organism evidence="7 8">
    <name type="scientific">Pythium insidiosum</name>
    <name type="common">Pythiosis disease agent</name>
    <dbReference type="NCBI Taxonomy" id="114742"/>
    <lineage>
        <taxon>Eukaryota</taxon>
        <taxon>Sar</taxon>
        <taxon>Stramenopiles</taxon>
        <taxon>Oomycota</taxon>
        <taxon>Peronosporomycetes</taxon>
        <taxon>Pythiales</taxon>
        <taxon>Pythiaceae</taxon>
        <taxon>Pythium</taxon>
    </lineage>
</organism>
<keyword evidence="1" id="KW-0479">Metal-binding</keyword>
<dbReference type="InterPro" id="IPR002893">
    <property type="entry name" value="Znf_MYND"/>
</dbReference>
<evidence type="ECO:0000256" key="4">
    <source>
        <dbReference type="PROSITE-ProRule" id="PRU00134"/>
    </source>
</evidence>
<feature type="region of interest" description="Disordered" evidence="5">
    <location>
        <begin position="58"/>
        <end position="164"/>
    </location>
</feature>
<accession>A0AAD5Q6N5</accession>
<dbReference type="GO" id="GO:0008270">
    <property type="term" value="F:zinc ion binding"/>
    <property type="evidence" value="ECO:0007669"/>
    <property type="project" value="UniProtKB-KW"/>
</dbReference>
<dbReference type="Gene3D" id="6.10.140.2220">
    <property type="match status" value="1"/>
</dbReference>
<evidence type="ECO:0000313" key="8">
    <source>
        <dbReference type="Proteomes" id="UP001209570"/>
    </source>
</evidence>
<name>A0AAD5Q6N5_PYTIN</name>
<protein>
    <recommendedName>
        <fullName evidence="6">MYND-type domain-containing protein</fullName>
    </recommendedName>
</protein>
<proteinExistence type="predicted"/>
<feature type="domain" description="MYND-type" evidence="6">
    <location>
        <begin position="20"/>
        <end position="57"/>
    </location>
</feature>
<dbReference type="PROSITE" id="PS50865">
    <property type="entry name" value="ZF_MYND_2"/>
    <property type="match status" value="1"/>
</dbReference>
<keyword evidence="3" id="KW-0862">Zinc</keyword>
<evidence type="ECO:0000256" key="3">
    <source>
        <dbReference type="ARBA" id="ARBA00022833"/>
    </source>
</evidence>
<dbReference type="SUPFAM" id="SSF144232">
    <property type="entry name" value="HIT/MYND zinc finger-like"/>
    <property type="match status" value="1"/>
</dbReference>
<sequence length="452" mass="49353">MAPRETADDDAIAVAPRKICLACGSGGVKNRCGGCRRVYFCDRECQKRIWTQHRPECQPLAAQPAPQTSTSPSAADVEREAPPPSNNGMNEEPPPPPSNAGMNEEPPPSPSPVNSKEQKQHEQVHEDNVATTPKKKSKHKKKRTKRSHSVHAPPSERMATVASRRSASLCGSKHVMWGCVRAREFTRFPGGGGAVPYDGTWALGLGRPLGDVELGTVAEVEELRCQELAARVKTLAKAKRGHVREGETRQFDYVSGPRNPLFGRLSERERKQVLLSEATPAADREVDSHSKTSRRKRSVSSEAPEESDVTATPDLACVSIEQLDEFAQIRESREASCGCSCGDLVKKVAKMNVKKLHAFLAERGIEPAVHSKPELLALAKGIAAQEKNCSNQKDCECARNGIECHASVCSGCAGDCHNPHKAYSYRKQEVVAYRKMQIAKWREAQPASVSVA</sequence>
<dbReference type="Proteomes" id="UP001209570">
    <property type="component" value="Unassembled WGS sequence"/>
</dbReference>
<evidence type="ECO:0000256" key="2">
    <source>
        <dbReference type="ARBA" id="ARBA00022771"/>
    </source>
</evidence>
<evidence type="ECO:0000256" key="5">
    <source>
        <dbReference type="SAM" id="MobiDB-lite"/>
    </source>
</evidence>
<keyword evidence="2 4" id="KW-0863">Zinc-finger</keyword>
<reference evidence="7" key="1">
    <citation type="submission" date="2021-12" db="EMBL/GenBank/DDBJ databases">
        <title>Prjna785345.</title>
        <authorList>
            <person name="Rujirawat T."/>
            <person name="Krajaejun T."/>
        </authorList>
    </citation>
    <scope>NUCLEOTIDE SEQUENCE</scope>
    <source>
        <strain evidence="7">Pi057C3</strain>
    </source>
</reference>
<dbReference type="Pfam" id="PF01753">
    <property type="entry name" value="zf-MYND"/>
    <property type="match status" value="1"/>
</dbReference>
<feature type="compositionally biased region" description="Basic residues" evidence="5">
    <location>
        <begin position="133"/>
        <end position="149"/>
    </location>
</feature>
<dbReference type="AlphaFoldDB" id="A0AAD5Q6N5"/>
<keyword evidence="8" id="KW-1185">Reference proteome</keyword>
<evidence type="ECO:0000259" key="6">
    <source>
        <dbReference type="PROSITE" id="PS50865"/>
    </source>
</evidence>
<gene>
    <name evidence="7" type="ORF">P43SY_001791</name>
</gene>
<feature type="region of interest" description="Disordered" evidence="5">
    <location>
        <begin position="275"/>
        <end position="310"/>
    </location>
</feature>
<feature type="compositionally biased region" description="Basic and acidic residues" evidence="5">
    <location>
        <begin position="116"/>
        <end position="128"/>
    </location>
</feature>
<dbReference type="EMBL" id="JAKCXM010000277">
    <property type="protein sequence ID" value="KAJ0396844.1"/>
    <property type="molecule type" value="Genomic_DNA"/>
</dbReference>
<dbReference type="PROSITE" id="PS01360">
    <property type="entry name" value="ZF_MYND_1"/>
    <property type="match status" value="1"/>
</dbReference>
<evidence type="ECO:0000313" key="7">
    <source>
        <dbReference type="EMBL" id="KAJ0396844.1"/>
    </source>
</evidence>
<comment type="caution">
    <text evidence="7">The sequence shown here is derived from an EMBL/GenBank/DDBJ whole genome shotgun (WGS) entry which is preliminary data.</text>
</comment>